<dbReference type="Proteomes" id="UP000216429">
    <property type="component" value="Unassembled WGS sequence"/>
</dbReference>
<evidence type="ECO:0000313" key="1">
    <source>
        <dbReference type="EMBL" id="OZI74546.1"/>
    </source>
</evidence>
<evidence type="ECO:0000313" key="2">
    <source>
        <dbReference type="Proteomes" id="UP000216429"/>
    </source>
</evidence>
<reference evidence="2" key="1">
    <citation type="submission" date="2017-05" db="EMBL/GenBank/DDBJ databases">
        <title>Complete and WGS of Bordetella genogroups.</title>
        <authorList>
            <person name="Spilker T."/>
            <person name="Lipuma J."/>
        </authorList>
    </citation>
    <scope>NUCLEOTIDE SEQUENCE [LARGE SCALE GENOMIC DNA]</scope>
    <source>
        <strain evidence="2">AU6712</strain>
    </source>
</reference>
<name>A0A261VK79_9BORD</name>
<gene>
    <name evidence="1" type="ORF">CAL22_08790</name>
</gene>
<dbReference type="EMBL" id="NEVU01000002">
    <property type="protein sequence ID" value="OZI74546.1"/>
    <property type="molecule type" value="Genomic_DNA"/>
</dbReference>
<dbReference type="RefSeq" id="WP_043223546.1">
    <property type="nucleotide sequence ID" value="NZ_NEVU01000002.1"/>
</dbReference>
<keyword evidence="2" id="KW-1185">Reference proteome</keyword>
<sequence>MDKSGFFKIEKESGFYKLPKEQTCIHPEHGFPMYICIPPGQGYRHVCPGCGKVQVAHNHGVTM</sequence>
<dbReference type="AlphaFoldDB" id="A0A261VK79"/>
<accession>A0A261VK79</accession>
<proteinExistence type="predicted"/>
<protein>
    <submittedName>
        <fullName evidence="1">Uncharacterized protein</fullName>
    </submittedName>
</protein>
<comment type="caution">
    <text evidence="1">The sequence shown here is derived from an EMBL/GenBank/DDBJ whole genome shotgun (WGS) entry which is preliminary data.</text>
</comment>
<organism evidence="1 2">
    <name type="scientific">Bordetella genomosp. 12</name>
    <dbReference type="NCBI Taxonomy" id="463035"/>
    <lineage>
        <taxon>Bacteria</taxon>
        <taxon>Pseudomonadati</taxon>
        <taxon>Pseudomonadota</taxon>
        <taxon>Betaproteobacteria</taxon>
        <taxon>Burkholderiales</taxon>
        <taxon>Alcaligenaceae</taxon>
        <taxon>Bordetella</taxon>
    </lineage>
</organism>